<gene>
    <name evidence="1" type="ORF">RHMOL_Rhmol01G0274600</name>
</gene>
<organism evidence="1 2">
    <name type="scientific">Rhododendron molle</name>
    <name type="common">Chinese azalea</name>
    <name type="synonym">Azalea mollis</name>
    <dbReference type="NCBI Taxonomy" id="49168"/>
    <lineage>
        <taxon>Eukaryota</taxon>
        <taxon>Viridiplantae</taxon>
        <taxon>Streptophyta</taxon>
        <taxon>Embryophyta</taxon>
        <taxon>Tracheophyta</taxon>
        <taxon>Spermatophyta</taxon>
        <taxon>Magnoliopsida</taxon>
        <taxon>eudicotyledons</taxon>
        <taxon>Gunneridae</taxon>
        <taxon>Pentapetalae</taxon>
        <taxon>asterids</taxon>
        <taxon>Ericales</taxon>
        <taxon>Ericaceae</taxon>
        <taxon>Ericoideae</taxon>
        <taxon>Rhodoreae</taxon>
        <taxon>Rhododendron</taxon>
    </lineage>
</organism>
<dbReference type="Proteomes" id="UP001062846">
    <property type="component" value="Chromosome 1"/>
</dbReference>
<sequence length="174" mass="19241">MAASATPQLPKPPLHRPRLHPSVRSSATSSCRWAVGSTSSSPSSSRTLPTSALLTPQLATPCSLWEQTPFPTNDTFDPAVSDFISRQCIRCLVDNIHWESQTLDGVQSTCLLADQDELNHRVADFLRNLEAAPCNTSQTELSVRLTILQEITLPVEKFVEWTSWYYDQAAGGRI</sequence>
<reference evidence="1" key="1">
    <citation type="submission" date="2022-02" db="EMBL/GenBank/DDBJ databases">
        <title>Plant Genome Project.</title>
        <authorList>
            <person name="Zhang R.-G."/>
        </authorList>
    </citation>
    <scope>NUCLEOTIDE SEQUENCE</scope>
    <source>
        <strain evidence="1">AT1</strain>
    </source>
</reference>
<keyword evidence="2" id="KW-1185">Reference proteome</keyword>
<protein>
    <submittedName>
        <fullName evidence="1">Uncharacterized protein</fullName>
    </submittedName>
</protein>
<name>A0ACC0Q9A1_RHOML</name>
<dbReference type="EMBL" id="CM046388">
    <property type="protein sequence ID" value="KAI8573402.1"/>
    <property type="molecule type" value="Genomic_DNA"/>
</dbReference>
<evidence type="ECO:0000313" key="2">
    <source>
        <dbReference type="Proteomes" id="UP001062846"/>
    </source>
</evidence>
<proteinExistence type="predicted"/>
<accession>A0ACC0Q9A1</accession>
<evidence type="ECO:0000313" key="1">
    <source>
        <dbReference type="EMBL" id="KAI8573402.1"/>
    </source>
</evidence>
<comment type="caution">
    <text evidence="1">The sequence shown here is derived from an EMBL/GenBank/DDBJ whole genome shotgun (WGS) entry which is preliminary data.</text>
</comment>